<sequence>MSSSIDNKGFKQKYRFENVRIVVATGTFDIIHPGHIRFLEEAKKLGDYLIVIVAREKNVKHKPKPVIPEEQRRRVVEALKPVDKAILGDLNDMFKPIEEIKPDVIVLGYDQHFDEEWLKRELEKRGIHSEIIRIRVKEECELCSSAKIIERILKLKAPEHLKQIKQL</sequence>
<dbReference type="GO" id="GO:0003919">
    <property type="term" value="F:FMN adenylyltransferase activity"/>
    <property type="evidence" value="ECO:0007669"/>
    <property type="project" value="UniProtKB-UniRule"/>
</dbReference>
<dbReference type="SUPFAM" id="SSF52374">
    <property type="entry name" value="Nucleotidylyl transferase"/>
    <property type="match status" value="1"/>
</dbReference>
<keyword evidence="3 8" id="KW-0808">Transferase</keyword>
<keyword evidence="2 8" id="KW-0288">FMN</keyword>
<dbReference type="GO" id="GO:0046444">
    <property type="term" value="P:FMN metabolic process"/>
    <property type="evidence" value="ECO:0007669"/>
    <property type="project" value="UniProtKB-UniRule"/>
</dbReference>
<evidence type="ECO:0000313" key="10">
    <source>
        <dbReference type="EMBL" id="HGE66898.1"/>
    </source>
</evidence>
<dbReference type="PANTHER" id="PTHR43793:SF1">
    <property type="entry name" value="FAD SYNTHASE"/>
    <property type="match status" value="1"/>
</dbReference>
<reference evidence="10" key="1">
    <citation type="journal article" date="2020" name="mSystems">
        <title>Genome- and Community-Level Interaction Insights into Carbon Utilization and Element Cycling Functions of Hydrothermarchaeota in Hydrothermal Sediment.</title>
        <authorList>
            <person name="Zhou Z."/>
            <person name="Liu Y."/>
            <person name="Xu W."/>
            <person name="Pan J."/>
            <person name="Luo Z.H."/>
            <person name="Li M."/>
        </authorList>
    </citation>
    <scope>NUCLEOTIDE SEQUENCE [LARGE SCALE GENOMIC DNA]</scope>
    <source>
        <strain evidence="11">SpSt-62</strain>
        <strain evidence="10">SpSt-97</strain>
    </source>
</reference>
<comment type="caution">
    <text evidence="10">The sequence shown here is derived from an EMBL/GenBank/DDBJ whole genome shotgun (WGS) entry which is preliminary data.</text>
</comment>
<dbReference type="GO" id="GO:0006747">
    <property type="term" value="P:FAD biosynthetic process"/>
    <property type="evidence" value="ECO:0007669"/>
    <property type="project" value="UniProtKB-UniRule"/>
</dbReference>
<comment type="cofactor">
    <cofactor evidence="8">
        <name>a divalent metal cation</name>
        <dbReference type="ChEBI" id="CHEBI:60240"/>
    </cofactor>
</comment>
<dbReference type="InterPro" id="IPR014729">
    <property type="entry name" value="Rossmann-like_a/b/a_fold"/>
</dbReference>
<protein>
    <recommendedName>
        <fullName evidence="8">FAD synthase</fullName>
        <ecNumber evidence="8">2.7.7.2</ecNumber>
    </recommendedName>
    <alternativeName>
        <fullName evidence="8">FMN adenylyltransferase</fullName>
    </alternativeName>
    <alternativeName>
        <fullName evidence="8">Flavin adenine dinucleotide synthase</fullName>
    </alternativeName>
</protein>
<feature type="binding site" evidence="8">
    <location>
        <begin position="27"/>
        <end position="28"/>
    </location>
    <ligand>
        <name>ATP</name>
        <dbReference type="ChEBI" id="CHEBI:30616"/>
    </ligand>
</feature>
<dbReference type="InterPro" id="IPR004821">
    <property type="entry name" value="Cyt_trans-like"/>
</dbReference>
<feature type="binding site" evidence="8">
    <location>
        <begin position="32"/>
        <end position="35"/>
    </location>
    <ligand>
        <name>ATP</name>
        <dbReference type="ChEBI" id="CHEBI:30616"/>
    </ligand>
</feature>
<evidence type="ECO:0000256" key="4">
    <source>
        <dbReference type="ARBA" id="ARBA00022695"/>
    </source>
</evidence>
<dbReference type="PANTHER" id="PTHR43793">
    <property type="entry name" value="FAD SYNTHASE"/>
    <property type="match status" value="1"/>
</dbReference>
<evidence type="ECO:0000313" key="11">
    <source>
        <dbReference type="EMBL" id="HGU59260.1"/>
    </source>
</evidence>
<dbReference type="GO" id="GO:0005524">
    <property type="term" value="F:ATP binding"/>
    <property type="evidence" value="ECO:0007669"/>
    <property type="project" value="UniProtKB-UniRule"/>
</dbReference>
<dbReference type="Gene3D" id="3.40.50.620">
    <property type="entry name" value="HUPs"/>
    <property type="match status" value="1"/>
</dbReference>
<dbReference type="EC" id="2.7.7.2" evidence="8"/>
<keyword evidence="7 8" id="KW-0067">ATP-binding</keyword>
<dbReference type="InterPro" id="IPR024902">
    <property type="entry name" value="FAD_synth_RibL"/>
</dbReference>
<dbReference type="EMBL" id="DTAK01000019">
    <property type="protein sequence ID" value="HGU59260.1"/>
    <property type="molecule type" value="Genomic_DNA"/>
</dbReference>
<evidence type="ECO:0000256" key="3">
    <source>
        <dbReference type="ARBA" id="ARBA00022679"/>
    </source>
</evidence>
<keyword evidence="6 8" id="KW-0274">FAD</keyword>
<dbReference type="HAMAP" id="MF_02115">
    <property type="entry name" value="FAD_synth_arch"/>
    <property type="match status" value="1"/>
</dbReference>
<dbReference type="Pfam" id="PF01467">
    <property type="entry name" value="CTP_transf_like"/>
    <property type="match status" value="1"/>
</dbReference>
<accession>A0A7C3YF95</accession>
<comment type="caution">
    <text evidence="8">Lacks conserved residue(s) required for the propagation of feature annotation.</text>
</comment>
<dbReference type="InterPro" id="IPR050385">
    <property type="entry name" value="Archaeal_FAD_synthase"/>
</dbReference>
<proteinExistence type="inferred from homology"/>
<feature type="domain" description="Cytidyltransferase-like" evidence="9">
    <location>
        <begin position="24"/>
        <end position="151"/>
    </location>
</feature>
<feature type="binding site" evidence="8">
    <location>
        <position position="110"/>
    </location>
    <ligand>
        <name>ATP</name>
        <dbReference type="ChEBI" id="CHEBI:30616"/>
    </ligand>
</feature>
<name>A0A7C3YF95_9EURY</name>
<comment type="similarity">
    <text evidence="8">Belongs to the archaeal FAD synthase family.</text>
</comment>
<keyword evidence="4 8" id="KW-0548">Nucleotidyltransferase</keyword>
<evidence type="ECO:0000256" key="7">
    <source>
        <dbReference type="ARBA" id="ARBA00022840"/>
    </source>
</evidence>
<dbReference type="UniPathway" id="UPA00277">
    <property type="reaction ID" value="UER00407"/>
</dbReference>
<evidence type="ECO:0000256" key="6">
    <source>
        <dbReference type="ARBA" id="ARBA00022827"/>
    </source>
</evidence>
<evidence type="ECO:0000256" key="5">
    <source>
        <dbReference type="ARBA" id="ARBA00022741"/>
    </source>
</evidence>
<keyword evidence="1 8" id="KW-0285">Flavoprotein</keyword>
<dbReference type="CDD" id="cd02170">
    <property type="entry name" value="cytidylyltransferase"/>
    <property type="match status" value="1"/>
</dbReference>
<evidence type="ECO:0000256" key="8">
    <source>
        <dbReference type="HAMAP-Rule" id="MF_02115"/>
    </source>
</evidence>
<evidence type="ECO:0000256" key="2">
    <source>
        <dbReference type="ARBA" id="ARBA00022643"/>
    </source>
</evidence>
<comment type="function">
    <text evidence="8">Catalyzes the transfer of the AMP portion of ATP to flavin mononucleotide (FMN) to produce flavin adenine dinucleotide (FAD) coenzyme.</text>
</comment>
<keyword evidence="5 8" id="KW-0547">Nucleotide-binding</keyword>
<comment type="catalytic activity">
    <reaction evidence="8">
        <text>FMN + ATP + H(+) = FAD + diphosphate</text>
        <dbReference type="Rhea" id="RHEA:17237"/>
        <dbReference type="ChEBI" id="CHEBI:15378"/>
        <dbReference type="ChEBI" id="CHEBI:30616"/>
        <dbReference type="ChEBI" id="CHEBI:33019"/>
        <dbReference type="ChEBI" id="CHEBI:57692"/>
        <dbReference type="ChEBI" id="CHEBI:58210"/>
        <dbReference type="EC" id="2.7.7.2"/>
    </reaction>
</comment>
<dbReference type="AlphaFoldDB" id="A0A7C3YF95"/>
<evidence type="ECO:0000259" key="9">
    <source>
        <dbReference type="Pfam" id="PF01467"/>
    </source>
</evidence>
<comment type="subunit">
    <text evidence="8">Homodimer.</text>
</comment>
<comment type="pathway">
    <text evidence="8">Cofactor biosynthesis; FAD biosynthesis; FAD from FMN: step 1/1.</text>
</comment>
<evidence type="ECO:0000256" key="1">
    <source>
        <dbReference type="ARBA" id="ARBA00022630"/>
    </source>
</evidence>
<dbReference type="EMBL" id="DTPI01000033">
    <property type="protein sequence ID" value="HGE66898.1"/>
    <property type="molecule type" value="Genomic_DNA"/>
</dbReference>
<gene>
    <name evidence="8" type="primary">ribL</name>
    <name evidence="11" type="ORF">ENT89_03595</name>
    <name evidence="10" type="ORF">ENX77_07295</name>
</gene>
<dbReference type="NCBIfam" id="TIGR00125">
    <property type="entry name" value="cyt_tran_rel"/>
    <property type="match status" value="1"/>
</dbReference>
<organism evidence="10">
    <name type="scientific">Geoglobus ahangari</name>
    <dbReference type="NCBI Taxonomy" id="113653"/>
    <lineage>
        <taxon>Archaea</taxon>
        <taxon>Methanobacteriati</taxon>
        <taxon>Methanobacteriota</taxon>
        <taxon>Archaeoglobi</taxon>
        <taxon>Archaeoglobales</taxon>
        <taxon>Archaeoglobaceae</taxon>
        <taxon>Geoglobus</taxon>
    </lineage>
</organism>